<dbReference type="PANTHER" id="PTHR30146:SF109">
    <property type="entry name" value="HTH-TYPE TRANSCRIPTIONAL REGULATOR GALS"/>
    <property type="match status" value="1"/>
</dbReference>
<dbReference type="PANTHER" id="PTHR30146">
    <property type="entry name" value="LACI-RELATED TRANSCRIPTIONAL REPRESSOR"/>
    <property type="match status" value="1"/>
</dbReference>
<feature type="domain" description="HTH lacI-type" evidence="4">
    <location>
        <begin position="17"/>
        <end position="71"/>
    </location>
</feature>
<dbReference type="Gene3D" id="3.40.50.2300">
    <property type="match status" value="2"/>
</dbReference>
<sequence>MTDGRTPGGLRPGGGLPTLETVAARAGVSRQTVSNALHRPDRLAAGTRDKVLRAVRETGYRPSLPARQLATRRAGAVAVRADRPQDGISGMVLDVFFHGLAEAGERSGNRVVLYPEQADEEAELAVVEGLLGSGAADAVVLTATNVHDGRPARLTAAGLTFCAFGRPWGEDEPPHDWVDVDGAHGTGLAVAHALAAGRRRVGFLGWPDDAATGRDRRRGWDEALTAAGVPGPRVEAACTNSADAARACTAAVLDRDDAPDALVCASDSLALGAHRAAQAAGADLLVVGFDATPVTSALGLASVAQPVGEVAHACLDLLLPRLAGEDPAARGVLLRPALALPT</sequence>
<keyword evidence="3" id="KW-0804">Transcription</keyword>
<reference evidence="6" key="1">
    <citation type="journal article" date="2019" name="Int. J. Syst. Evol. Microbiol.">
        <title>The Global Catalogue of Microorganisms (GCM) 10K type strain sequencing project: providing services to taxonomists for standard genome sequencing and annotation.</title>
        <authorList>
            <consortium name="The Broad Institute Genomics Platform"/>
            <consortium name="The Broad Institute Genome Sequencing Center for Infectious Disease"/>
            <person name="Wu L."/>
            <person name="Ma J."/>
        </authorList>
    </citation>
    <scope>NUCLEOTIDE SEQUENCE [LARGE SCALE GENOMIC DNA]</scope>
    <source>
        <strain evidence="6">NCAIM B.02333</strain>
    </source>
</reference>
<dbReference type="Proteomes" id="UP001595685">
    <property type="component" value="Unassembled WGS sequence"/>
</dbReference>
<dbReference type="PROSITE" id="PS50932">
    <property type="entry name" value="HTH_LACI_2"/>
    <property type="match status" value="1"/>
</dbReference>
<dbReference type="InterPro" id="IPR010982">
    <property type="entry name" value="Lambda_DNA-bd_dom_sf"/>
</dbReference>
<dbReference type="GO" id="GO:0003677">
    <property type="term" value="F:DNA binding"/>
    <property type="evidence" value="ECO:0007669"/>
    <property type="project" value="UniProtKB-KW"/>
</dbReference>
<evidence type="ECO:0000313" key="5">
    <source>
        <dbReference type="EMBL" id="MFC3689016.1"/>
    </source>
</evidence>
<dbReference type="InterPro" id="IPR028082">
    <property type="entry name" value="Peripla_BP_I"/>
</dbReference>
<name>A0ABV7WJ01_9MICO</name>
<evidence type="ECO:0000256" key="1">
    <source>
        <dbReference type="ARBA" id="ARBA00023015"/>
    </source>
</evidence>
<dbReference type="SUPFAM" id="SSF53822">
    <property type="entry name" value="Periplasmic binding protein-like I"/>
    <property type="match status" value="1"/>
</dbReference>
<evidence type="ECO:0000259" key="4">
    <source>
        <dbReference type="PROSITE" id="PS50932"/>
    </source>
</evidence>
<dbReference type="RefSeq" id="WP_376983988.1">
    <property type="nucleotide sequence ID" value="NZ_JBHRWW010000007.1"/>
</dbReference>
<accession>A0ABV7WJ01</accession>
<dbReference type="SUPFAM" id="SSF47413">
    <property type="entry name" value="lambda repressor-like DNA-binding domains"/>
    <property type="match status" value="1"/>
</dbReference>
<dbReference type="Pfam" id="PF00356">
    <property type="entry name" value="LacI"/>
    <property type="match status" value="1"/>
</dbReference>
<dbReference type="SMART" id="SM00354">
    <property type="entry name" value="HTH_LACI"/>
    <property type="match status" value="1"/>
</dbReference>
<keyword evidence="6" id="KW-1185">Reference proteome</keyword>
<protein>
    <submittedName>
        <fullName evidence="5">LacI family DNA-binding transcriptional regulator</fullName>
    </submittedName>
</protein>
<organism evidence="5 6">
    <name type="scientific">Aquipuribacter hungaricus</name>
    <dbReference type="NCBI Taxonomy" id="545624"/>
    <lineage>
        <taxon>Bacteria</taxon>
        <taxon>Bacillati</taxon>
        <taxon>Actinomycetota</taxon>
        <taxon>Actinomycetes</taxon>
        <taxon>Micrococcales</taxon>
        <taxon>Intrasporangiaceae</taxon>
        <taxon>Aquipuribacter</taxon>
    </lineage>
</organism>
<gene>
    <name evidence="5" type="ORF">ACFOLH_11750</name>
</gene>
<dbReference type="InterPro" id="IPR046335">
    <property type="entry name" value="LacI/GalR-like_sensor"/>
</dbReference>
<dbReference type="InterPro" id="IPR000843">
    <property type="entry name" value="HTH_LacI"/>
</dbReference>
<proteinExistence type="predicted"/>
<dbReference type="Gene3D" id="1.10.260.40">
    <property type="entry name" value="lambda repressor-like DNA-binding domains"/>
    <property type="match status" value="1"/>
</dbReference>
<dbReference type="Pfam" id="PF13377">
    <property type="entry name" value="Peripla_BP_3"/>
    <property type="match status" value="1"/>
</dbReference>
<dbReference type="CDD" id="cd01392">
    <property type="entry name" value="HTH_LacI"/>
    <property type="match status" value="1"/>
</dbReference>
<dbReference type="EMBL" id="JBHRWW010000007">
    <property type="protein sequence ID" value="MFC3689016.1"/>
    <property type="molecule type" value="Genomic_DNA"/>
</dbReference>
<evidence type="ECO:0000256" key="3">
    <source>
        <dbReference type="ARBA" id="ARBA00023163"/>
    </source>
</evidence>
<keyword evidence="1" id="KW-0805">Transcription regulation</keyword>
<comment type="caution">
    <text evidence="5">The sequence shown here is derived from an EMBL/GenBank/DDBJ whole genome shotgun (WGS) entry which is preliminary data.</text>
</comment>
<evidence type="ECO:0000256" key="2">
    <source>
        <dbReference type="ARBA" id="ARBA00023125"/>
    </source>
</evidence>
<evidence type="ECO:0000313" key="6">
    <source>
        <dbReference type="Proteomes" id="UP001595685"/>
    </source>
</evidence>
<keyword evidence="2 5" id="KW-0238">DNA-binding</keyword>